<feature type="domain" description="Exportin-2 C-terminal" evidence="1">
    <location>
        <begin position="1"/>
        <end position="170"/>
    </location>
</feature>
<dbReference type="EMBL" id="JAZDWU010000005">
    <property type="protein sequence ID" value="KAL0002318.1"/>
    <property type="molecule type" value="Genomic_DNA"/>
</dbReference>
<protein>
    <recommendedName>
        <fullName evidence="1">Exportin-2 C-terminal domain-containing protein</fullName>
    </recommendedName>
</protein>
<reference evidence="2 3" key="1">
    <citation type="submission" date="2024-01" db="EMBL/GenBank/DDBJ databases">
        <title>A telomere-to-telomere, gap-free genome of sweet tea (Lithocarpus litseifolius).</title>
        <authorList>
            <person name="Zhou J."/>
        </authorList>
    </citation>
    <scope>NUCLEOTIDE SEQUENCE [LARGE SCALE GENOMIC DNA]</scope>
    <source>
        <strain evidence="2">Zhou-2022a</strain>
        <tissue evidence="2">Leaf</tissue>
    </source>
</reference>
<keyword evidence="3" id="KW-1185">Reference proteome</keyword>
<dbReference type="Proteomes" id="UP001459277">
    <property type="component" value="Unassembled WGS sequence"/>
</dbReference>
<evidence type="ECO:0000313" key="3">
    <source>
        <dbReference type="Proteomes" id="UP001459277"/>
    </source>
</evidence>
<dbReference type="Gene3D" id="1.25.10.10">
    <property type="entry name" value="Leucine-rich Repeat Variant"/>
    <property type="match status" value="1"/>
</dbReference>
<dbReference type="InterPro" id="IPR011989">
    <property type="entry name" value="ARM-like"/>
</dbReference>
<evidence type="ECO:0000313" key="2">
    <source>
        <dbReference type="EMBL" id="KAL0002318.1"/>
    </source>
</evidence>
<dbReference type="Pfam" id="PF03378">
    <property type="entry name" value="CAS_CSE1"/>
    <property type="match status" value="1"/>
</dbReference>
<comment type="caution">
    <text evidence="2">The sequence shown here is derived from an EMBL/GenBank/DDBJ whole genome shotgun (WGS) entry which is preliminary data.</text>
</comment>
<dbReference type="AlphaFoldDB" id="A0AAW2CY05"/>
<gene>
    <name evidence="2" type="ORF">SO802_016099</name>
</gene>
<dbReference type="InterPro" id="IPR005043">
    <property type="entry name" value="XPO2_C"/>
</dbReference>
<sequence length="180" mass="19895">MSLFVVKHGPIKLVDSMNSVLANIFFLVVKQLWVPNLKLITGAIELKLIAVASTRLIRFLGELPALLDAANVELCGKILDSIVTLLSLPEQDRVEEEQEMPDIAENVGYTATFVRLYNAGKKEEDPLKDIKDPKEDLVASLAGLSSRSLGRYPQIVNQYLDPANQAALVQICNTYNCQIV</sequence>
<dbReference type="SUPFAM" id="SSF48371">
    <property type="entry name" value="ARM repeat"/>
    <property type="match status" value="1"/>
</dbReference>
<dbReference type="GO" id="GO:0031267">
    <property type="term" value="F:small GTPase binding"/>
    <property type="evidence" value="ECO:0007669"/>
    <property type="project" value="InterPro"/>
</dbReference>
<proteinExistence type="predicted"/>
<accession>A0AAW2CY05</accession>
<organism evidence="2 3">
    <name type="scientific">Lithocarpus litseifolius</name>
    <dbReference type="NCBI Taxonomy" id="425828"/>
    <lineage>
        <taxon>Eukaryota</taxon>
        <taxon>Viridiplantae</taxon>
        <taxon>Streptophyta</taxon>
        <taxon>Embryophyta</taxon>
        <taxon>Tracheophyta</taxon>
        <taxon>Spermatophyta</taxon>
        <taxon>Magnoliopsida</taxon>
        <taxon>eudicotyledons</taxon>
        <taxon>Gunneridae</taxon>
        <taxon>Pentapetalae</taxon>
        <taxon>rosids</taxon>
        <taxon>fabids</taxon>
        <taxon>Fagales</taxon>
        <taxon>Fagaceae</taxon>
        <taxon>Lithocarpus</taxon>
    </lineage>
</organism>
<dbReference type="InterPro" id="IPR016024">
    <property type="entry name" value="ARM-type_fold"/>
</dbReference>
<evidence type="ECO:0000259" key="1">
    <source>
        <dbReference type="Pfam" id="PF03378"/>
    </source>
</evidence>
<name>A0AAW2CY05_9ROSI</name>